<organism evidence="1 2">
    <name type="scientific">Tulasnella calospora MUT 4182</name>
    <dbReference type="NCBI Taxonomy" id="1051891"/>
    <lineage>
        <taxon>Eukaryota</taxon>
        <taxon>Fungi</taxon>
        <taxon>Dikarya</taxon>
        <taxon>Basidiomycota</taxon>
        <taxon>Agaricomycotina</taxon>
        <taxon>Agaricomycetes</taxon>
        <taxon>Cantharellales</taxon>
        <taxon>Tulasnellaceae</taxon>
        <taxon>Tulasnella</taxon>
    </lineage>
</organism>
<keyword evidence="2" id="KW-1185">Reference proteome</keyword>
<dbReference type="Proteomes" id="UP000054248">
    <property type="component" value="Unassembled WGS sequence"/>
</dbReference>
<dbReference type="OrthoDB" id="2884925at2759"/>
<evidence type="ECO:0000313" key="2">
    <source>
        <dbReference type="Proteomes" id="UP000054248"/>
    </source>
</evidence>
<gene>
    <name evidence="1" type="ORF">M407DRAFT_27979</name>
</gene>
<reference evidence="1 2" key="1">
    <citation type="submission" date="2014-04" db="EMBL/GenBank/DDBJ databases">
        <authorList>
            <consortium name="DOE Joint Genome Institute"/>
            <person name="Kuo A."/>
            <person name="Girlanda M."/>
            <person name="Perotto S."/>
            <person name="Kohler A."/>
            <person name="Nagy L.G."/>
            <person name="Floudas D."/>
            <person name="Copeland A."/>
            <person name="Barry K.W."/>
            <person name="Cichocki N."/>
            <person name="Veneault-Fourrey C."/>
            <person name="LaButti K."/>
            <person name="Lindquist E.A."/>
            <person name="Lipzen A."/>
            <person name="Lundell T."/>
            <person name="Morin E."/>
            <person name="Murat C."/>
            <person name="Sun H."/>
            <person name="Tunlid A."/>
            <person name="Henrissat B."/>
            <person name="Grigoriev I.V."/>
            <person name="Hibbett D.S."/>
            <person name="Martin F."/>
            <person name="Nordberg H.P."/>
            <person name="Cantor M.N."/>
            <person name="Hua S.X."/>
        </authorList>
    </citation>
    <scope>NUCLEOTIDE SEQUENCE [LARGE SCALE GENOMIC DNA]</scope>
    <source>
        <strain evidence="1 2">MUT 4182</strain>
    </source>
</reference>
<evidence type="ECO:0000313" key="1">
    <source>
        <dbReference type="EMBL" id="KIO22482.1"/>
    </source>
</evidence>
<dbReference type="EMBL" id="KN823108">
    <property type="protein sequence ID" value="KIO22482.1"/>
    <property type="molecule type" value="Genomic_DNA"/>
</dbReference>
<protein>
    <submittedName>
        <fullName evidence="1">Uncharacterized protein</fullName>
    </submittedName>
</protein>
<accession>A0A0C3LMB9</accession>
<reference evidence="2" key="2">
    <citation type="submission" date="2015-01" db="EMBL/GenBank/DDBJ databases">
        <title>Evolutionary Origins and Diversification of the Mycorrhizal Mutualists.</title>
        <authorList>
            <consortium name="DOE Joint Genome Institute"/>
            <consortium name="Mycorrhizal Genomics Consortium"/>
            <person name="Kohler A."/>
            <person name="Kuo A."/>
            <person name="Nagy L.G."/>
            <person name="Floudas D."/>
            <person name="Copeland A."/>
            <person name="Barry K.W."/>
            <person name="Cichocki N."/>
            <person name="Veneault-Fourrey C."/>
            <person name="LaButti K."/>
            <person name="Lindquist E.A."/>
            <person name="Lipzen A."/>
            <person name="Lundell T."/>
            <person name="Morin E."/>
            <person name="Murat C."/>
            <person name="Riley R."/>
            <person name="Ohm R."/>
            <person name="Sun H."/>
            <person name="Tunlid A."/>
            <person name="Henrissat B."/>
            <person name="Grigoriev I.V."/>
            <person name="Hibbett D.S."/>
            <person name="Martin F."/>
        </authorList>
    </citation>
    <scope>NUCLEOTIDE SEQUENCE [LARGE SCALE GENOMIC DNA]</scope>
    <source>
        <strain evidence="2">MUT 4182</strain>
    </source>
</reference>
<dbReference type="HOGENOM" id="CLU_1305679_0_0_1"/>
<proteinExistence type="predicted"/>
<sequence>MSAKPASLSKISLTGQHLLKSIESENPLPLGFLSEKAQQGPRESIQVNDPDELRACILATVDLLKHRLLETAAAVCRRHNSLLPVQRLPPEILSTCFGHAMTEIDSHNRQQRLIQLSNVSSWWHRVTLGAPSLWGVIHSKDPDWIVVLALERSKDATLAVTWYTASYKGNLRGGESYSIGAEDFFKLVSPHTNRWRDATLPKLGSGSTSID</sequence>
<name>A0A0C3LMB9_9AGAM</name>
<dbReference type="Gene3D" id="1.20.1280.50">
    <property type="match status" value="1"/>
</dbReference>
<dbReference type="AlphaFoldDB" id="A0A0C3LMB9"/>